<dbReference type="Proteomes" id="UP000748531">
    <property type="component" value="Unassembled WGS sequence"/>
</dbReference>
<keyword evidence="2" id="KW-1185">Reference proteome</keyword>
<name>A0A8J4WEM5_9TREM</name>
<evidence type="ECO:0000313" key="1">
    <source>
        <dbReference type="EMBL" id="KAF5397268.1"/>
    </source>
</evidence>
<dbReference type="AlphaFoldDB" id="A0A8J4WEM5"/>
<accession>A0A8J4WEM5</accession>
<reference evidence="1" key="1">
    <citation type="submission" date="2019-05" db="EMBL/GenBank/DDBJ databases">
        <title>Annotation for the trematode Paragonimus heterotremus.</title>
        <authorList>
            <person name="Choi Y.-J."/>
        </authorList>
    </citation>
    <scope>NUCLEOTIDE SEQUENCE</scope>
    <source>
        <strain evidence="1">LC</strain>
    </source>
</reference>
<evidence type="ECO:0000313" key="2">
    <source>
        <dbReference type="Proteomes" id="UP000748531"/>
    </source>
</evidence>
<organism evidence="1 2">
    <name type="scientific">Paragonimus heterotremus</name>
    <dbReference type="NCBI Taxonomy" id="100268"/>
    <lineage>
        <taxon>Eukaryota</taxon>
        <taxon>Metazoa</taxon>
        <taxon>Spiralia</taxon>
        <taxon>Lophotrochozoa</taxon>
        <taxon>Platyhelminthes</taxon>
        <taxon>Trematoda</taxon>
        <taxon>Digenea</taxon>
        <taxon>Plagiorchiida</taxon>
        <taxon>Troglotremata</taxon>
        <taxon>Troglotrematidae</taxon>
        <taxon>Paragonimus</taxon>
    </lineage>
</organism>
<protein>
    <submittedName>
        <fullName evidence="1">Uncharacterized protein</fullName>
    </submittedName>
</protein>
<dbReference type="EMBL" id="LUCH01006521">
    <property type="protein sequence ID" value="KAF5397268.1"/>
    <property type="molecule type" value="Genomic_DNA"/>
</dbReference>
<sequence>MLLGCDLQIHHRGAKDSEQSNARFRLGISLRPAKEDAAIAMVLIDSNAIRQLSGTARALPSTAVDISRATREHSVPL</sequence>
<proteinExistence type="predicted"/>
<gene>
    <name evidence="1" type="ORF">PHET_09960</name>
</gene>
<comment type="caution">
    <text evidence="1">The sequence shown here is derived from an EMBL/GenBank/DDBJ whole genome shotgun (WGS) entry which is preliminary data.</text>
</comment>